<evidence type="ECO:0000313" key="3">
    <source>
        <dbReference type="EMBL" id="MBC9209070.1"/>
    </source>
</evidence>
<gene>
    <name evidence="3" type="ORF">IBL26_19665</name>
</gene>
<dbReference type="PANTHER" id="PTHR33387:SF3">
    <property type="entry name" value="DUF985 DOMAIN-CONTAINING PROTEIN"/>
    <property type="match status" value="1"/>
</dbReference>
<dbReference type="InterPro" id="IPR011051">
    <property type="entry name" value="RmlC_Cupin_sf"/>
</dbReference>
<dbReference type="SUPFAM" id="SSF51182">
    <property type="entry name" value="RmlC-like cupins"/>
    <property type="match status" value="1"/>
</dbReference>
<dbReference type="InterPro" id="IPR014710">
    <property type="entry name" value="RmlC-like_jellyroll"/>
</dbReference>
<evidence type="ECO:0000259" key="2">
    <source>
        <dbReference type="Pfam" id="PF06172"/>
    </source>
</evidence>
<dbReference type="PANTHER" id="PTHR33387">
    <property type="entry name" value="RMLC-LIKE JELLY ROLL FOLD PROTEIN"/>
    <property type="match status" value="1"/>
</dbReference>
<dbReference type="CDD" id="cd06121">
    <property type="entry name" value="cupin_YML079wp"/>
    <property type="match status" value="1"/>
</dbReference>
<dbReference type="InterPro" id="IPR039935">
    <property type="entry name" value="YML079W-like"/>
</dbReference>
<reference evidence="3 4" key="1">
    <citation type="journal article" date="2013" name="Int. J. Syst. Evol. Microbiol.">
        <title>Roseomonas aerophila sp. nov., isolated from air.</title>
        <authorList>
            <person name="Kim S.J."/>
            <person name="Weon H.Y."/>
            <person name="Ahn J.H."/>
            <person name="Hong S.B."/>
            <person name="Seok S.J."/>
            <person name="Whang K.S."/>
            <person name="Kwon S.W."/>
        </authorList>
    </citation>
    <scope>NUCLEOTIDE SEQUENCE [LARGE SCALE GENOMIC DNA]</scope>
    <source>
        <strain evidence="3 4">NBRC 108923</strain>
    </source>
</reference>
<dbReference type="Pfam" id="PF06172">
    <property type="entry name" value="Cupin_5"/>
    <property type="match status" value="1"/>
</dbReference>
<dbReference type="InterPro" id="IPR009327">
    <property type="entry name" value="Cupin_DUF985"/>
</dbReference>
<evidence type="ECO:0000256" key="1">
    <source>
        <dbReference type="SAM" id="MobiDB-lite"/>
    </source>
</evidence>
<proteinExistence type="predicted"/>
<protein>
    <submittedName>
        <fullName evidence="3">Cupin domain-containing protein</fullName>
    </submittedName>
</protein>
<dbReference type="Gene3D" id="2.60.120.10">
    <property type="entry name" value="Jelly Rolls"/>
    <property type="match status" value="1"/>
</dbReference>
<name>A0ABR7RR41_9PROT</name>
<organism evidence="3 4">
    <name type="scientific">Teichococcus aerophilus</name>
    <dbReference type="NCBI Taxonomy" id="1224513"/>
    <lineage>
        <taxon>Bacteria</taxon>
        <taxon>Pseudomonadati</taxon>
        <taxon>Pseudomonadota</taxon>
        <taxon>Alphaproteobacteria</taxon>
        <taxon>Acetobacterales</taxon>
        <taxon>Roseomonadaceae</taxon>
        <taxon>Roseomonas</taxon>
    </lineage>
</organism>
<feature type="region of interest" description="Disordered" evidence="1">
    <location>
        <begin position="1"/>
        <end position="22"/>
    </location>
</feature>
<dbReference type="Proteomes" id="UP000626026">
    <property type="component" value="Unassembled WGS sequence"/>
</dbReference>
<accession>A0ABR7RR41</accession>
<keyword evidence="4" id="KW-1185">Reference proteome</keyword>
<feature type="domain" description="DUF985" evidence="2">
    <location>
        <begin position="32"/>
        <end position="158"/>
    </location>
</feature>
<evidence type="ECO:0000313" key="4">
    <source>
        <dbReference type="Proteomes" id="UP000626026"/>
    </source>
</evidence>
<dbReference type="EMBL" id="JACTVA010000045">
    <property type="protein sequence ID" value="MBC9209070.1"/>
    <property type="molecule type" value="Genomic_DNA"/>
</dbReference>
<comment type="caution">
    <text evidence="3">The sequence shown here is derived from an EMBL/GenBank/DDBJ whole genome shotgun (WGS) entry which is preliminary data.</text>
</comment>
<sequence>MVHQGRQPSRHGGDGAGVIPPDLRDPALPAAAVIAALGLAPHPEGGHYREIWRDTPAGGGRGSGTAIYFLLAAGESSHWHRVDATECWHWYAGGPLALSISDGQGVEEKLVGPDLSAGQQPFGLVPQGWWQAARPLAGWTLVGCTVSPAFDFAGFELAPPSWQPAP</sequence>